<evidence type="ECO:0000256" key="2">
    <source>
        <dbReference type="HAMAP-Rule" id="MF_00048"/>
    </source>
</evidence>
<dbReference type="InterPro" id="IPR011335">
    <property type="entry name" value="Restrct_endonuc-II-like"/>
</dbReference>
<accession>A0A6C0GMZ8</accession>
<evidence type="ECO:0000313" key="3">
    <source>
        <dbReference type="EMBL" id="QHT69010.1"/>
    </source>
</evidence>
<dbReference type="Pfam" id="PF02021">
    <property type="entry name" value="UPF0102"/>
    <property type="match status" value="1"/>
</dbReference>
<dbReference type="InterPro" id="IPR011856">
    <property type="entry name" value="tRNA_endonuc-like_dom_sf"/>
</dbReference>
<dbReference type="CDD" id="cd20736">
    <property type="entry name" value="PoNe_Nuclease"/>
    <property type="match status" value="1"/>
</dbReference>
<dbReference type="NCBIfam" id="NF009150">
    <property type="entry name" value="PRK12497.1-3"/>
    <property type="match status" value="1"/>
</dbReference>
<dbReference type="PANTHER" id="PTHR34039">
    <property type="entry name" value="UPF0102 PROTEIN YRAN"/>
    <property type="match status" value="1"/>
</dbReference>
<evidence type="ECO:0000256" key="1">
    <source>
        <dbReference type="ARBA" id="ARBA00006738"/>
    </source>
</evidence>
<dbReference type="RefSeq" id="WP_162445005.1">
    <property type="nucleotide sequence ID" value="NZ_CP048222.1"/>
</dbReference>
<dbReference type="AlphaFoldDB" id="A0A6C0GMZ8"/>
<dbReference type="NCBIfam" id="TIGR00252">
    <property type="entry name" value="YraN family protein"/>
    <property type="match status" value="1"/>
</dbReference>
<protein>
    <recommendedName>
        <fullName evidence="2">UPF0102 protein GXP67_21340</fullName>
    </recommendedName>
</protein>
<proteinExistence type="inferred from homology"/>
<dbReference type="PANTHER" id="PTHR34039:SF1">
    <property type="entry name" value="UPF0102 PROTEIN YRAN"/>
    <property type="match status" value="1"/>
</dbReference>
<sequence length="116" mass="13556">MAKHIITGNTGEKMASKFLEEKGYEVLERNYRYKKAEIDIIAKKENVLVFVEVKTRKSKLYGEPEEAVNQSKINLILLAAENFIESYNWLFDIRFDVIAIHYTHPAEIVHIQDAFH</sequence>
<name>A0A6C0GMZ8_9BACT</name>
<evidence type="ECO:0000313" key="4">
    <source>
        <dbReference type="Proteomes" id="UP000480178"/>
    </source>
</evidence>
<reference evidence="3 4" key="1">
    <citation type="submission" date="2020-01" db="EMBL/GenBank/DDBJ databases">
        <authorList>
            <person name="Kim M.K."/>
        </authorList>
    </citation>
    <scope>NUCLEOTIDE SEQUENCE [LARGE SCALE GENOMIC DNA]</scope>
    <source>
        <strain evidence="3 4">172606-1</strain>
    </source>
</reference>
<dbReference type="Proteomes" id="UP000480178">
    <property type="component" value="Chromosome"/>
</dbReference>
<dbReference type="Gene3D" id="3.40.1350.10">
    <property type="match status" value="1"/>
</dbReference>
<dbReference type="HAMAP" id="MF_00048">
    <property type="entry name" value="UPF0102"/>
    <property type="match status" value="1"/>
</dbReference>
<comment type="similarity">
    <text evidence="1 2">Belongs to the UPF0102 family.</text>
</comment>
<dbReference type="EMBL" id="CP048222">
    <property type="protein sequence ID" value="QHT69010.1"/>
    <property type="molecule type" value="Genomic_DNA"/>
</dbReference>
<dbReference type="InterPro" id="IPR003509">
    <property type="entry name" value="UPF0102_YraN-like"/>
</dbReference>
<dbReference type="NCBIfam" id="NF009154">
    <property type="entry name" value="PRK12497.3-3"/>
    <property type="match status" value="1"/>
</dbReference>
<keyword evidence="4" id="KW-1185">Reference proteome</keyword>
<organism evidence="3 4">
    <name type="scientific">Rhodocytophaga rosea</name>
    <dbReference type="NCBI Taxonomy" id="2704465"/>
    <lineage>
        <taxon>Bacteria</taxon>
        <taxon>Pseudomonadati</taxon>
        <taxon>Bacteroidota</taxon>
        <taxon>Cytophagia</taxon>
        <taxon>Cytophagales</taxon>
        <taxon>Rhodocytophagaceae</taxon>
        <taxon>Rhodocytophaga</taxon>
    </lineage>
</organism>
<dbReference type="GO" id="GO:0003676">
    <property type="term" value="F:nucleic acid binding"/>
    <property type="evidence" value="ECO:0007669"/>
    <property type="project" value="InterPro"/>
</dbReference>
<gene>
    <name evidence="3" type="ORF">GXP67_21340</name>
</gene>
<dbReference type="KEGG" id="rhoz:GXP67_21340"/>
<dbReference type="SUPFAM" id="SSF52980">
    <property type="entry name" value="Restriction endonuclease-like"/>
    <property type="match status" value="1"/>
</dbReference>